<dbReference type="SMART" id="SM00223">
    <property type="entry name" value="APPLE"/>
    <property type="match status" value="1"/>
</dbReference>
<dbReference type="Gene3D" id="2.70.98.10">
    <property type="match status" value="1"/>
</dbReference>
<sequence length="397" mass="42996">MPWLHAGAPSLWPQLFGAWLLRGCPHEAVAFPVTEPVDWVNVLSGAAGGERIGQHHSGGSTLPLAALPWGFNHWAPQSNSDKTSWWFDADSDTFRGIRCTHQPSPWIGDYGWFLLRPFQGSPKDEWVGFTSYRAAGALQPHSIDITAGPYGVRTELVPTQHGAALRVTFPDVVPADKRRVCVLVPRGLARDEDEARAAEASDRPTGSCSAQFGEISLVSRKFAQGVPLGSDFALYAWLEAEGLNAEEREETDWCFERDVRYVKKDGALTMRGHPKKKAGSAQKCQERCFLALGCEKFSYLDDGSCYLLNEPMVLQRAEGAVSGPADCDGQVQPVGSRECCFLAGERTQVEVRIGTSLISKNKGLRRVHAGGARAAVRGPGGRGEGHLELSAGAGGGR</sequence>
<keyword evidence="4" id="KW-0732">Signal</keyword>
<evidence type="ECO:0000259" key="5">
    <source>
        <dbReference type="SMART" id="SM00223"/>
    </source>
</evidence>
<gene>
    <name evidence="6" type="ORF">PCOR1329_LOCUS33</name>
</gene>
<dbReference type="SUPFAM" id="SSF57414">
    <property type="entry name" value="Hairpin loop containing domain-like"/>
    <property type="match status" value="1"/>
</dbReference>
<keyword evidence="7" id="KW-1185">Reference proteome</keyword>
<evidence type="ECO:0000256" key="3">
    <source>
        <dbReference type="SAM" id="MobiDB-lite"/>
    </source>
</evidence>
<dbReference type="EMBL" id="CAUYUJ010000001">
    <property type="protein sequence ID" value="CAK0788062.1"/>
    <property type="molecule type" value="Genomic_DNA"/>
</dbReference>
<accession>A0ABN9P9S3</accession>
<evidence type="ECO:0000256" key="4">
    <source>
        <dbReference type="SAM" id="SignalP"/>
    </source>
</evidence>
<reference evidence="6" key="1">
    <citation type="submission" date="2023-10" db="EMBL/GenBank/DDBJ databases">
        <authorList>
            <person name="Chen Y."/>
            <person name="Shah S."/>
            <person name="Dougan E. K."/>
            <person name="Thang M."/>
            <person name="Chan C."/>
        </authorList>
    </citation>
    <scope>NUCLEOTIDE SEQUENCE [LARGE SCALE GENOMIC DNA]</scope>
</reference>
<evidence type="ECO:0000313" key="7">
    <source>
        <dbReference type="Proteomes" id="UP001189429"/>
    </source>
</evidence>
<keyword evidence="1" id="KW-0677">Repeat</keyword>
<dbReference type="Proteomes" id="UP001189429">
    <property type="component" value="Unassembled WGS sequence"/>
</dbReference>
<feature type="domain" description="Apple" evidence="5">
    <location>
        <begin position="254"/>
        <end position="327"/>
    </location>
</feature>
<evidence type="ECO:0000256" key="1">
    <source>
        <dbReference type="ARBA" id="ARBA00022737"/>
    </source>
</evidence>
<dbReference type="InterPro" id="IPR014718">
    <property type="entry name" value="GH-type_carb-bd"/>
</dbReference>
<feature type="region of interest" description="Disordered" evidence="3">
    <location>
        <begin position="373"/>
        <end position="397"/>
    </location>
</feature>
<feature type="signal peptide" evidence="4">
    <location>
        <begin position="1"/>
        <end position="30"/>
    </location>
</feature>
<dbReference type="InterPro" id="IPR041371">
    <property type="entry name" value="GH92_N"/>
</dbReference>
<keyword evidence="2" id="KW-1015">Disulfide bond</keyword>
<protein>
    <recommendedName>
        <fullName evidence="5">Apple domain-containing protein</fullName>
    </recommendedName>
</protein>
<evidence type="ECO:0000313" key="6">
    <source>
        <dbReference type="EMBL" id="CAK0788062.1"/>
    </source>
</evidence>
<organism evidence="6 7">
    <name type="scientific">Prorocentrum cordatum</name>
    <dbReference type="NCBI Taxonomy" id="2364126"/>
    <lineage>
        <taxon>Eukaryota</taxon>
        <taxon>Sar</taxon>
        <taxon>Alveolata</taxon>
        <taxon>Dinophyceae</taxon>
        <taxon>Prorocentrales</taxon>
        <taxon>Prorocentraceae</taxon>
        <taxon>Prorocentrum</taxon>
    </lineage>
</organism>
<comment type="caution">
    <text evidence="6">The sequence shown here is derived from an EMBL/GenBank/DDBJ whole genome shotgun (WGS) entry which is preliminary data.</text>
</comment>
<dbReference type="Gene3D" id="3.50.4.10">
    <property type="entry name" value="Hepatocyte Growth Factor"/>
    <property type="match status" value="1"/>
</dbReference>
<dbReference type="PANTHER" id="PTHR12143:SF43">
    <property type="entry name" value="PUTATIVE-RELATED"/>
    <property type="match status" value="1"/>
</dbReference>
<evidence type="ECO:0000256" key="2">
    <source>
        <dbReference type="ARBA" id="ARBA00023157"/>
    </source>
</evidence>
<dbReference type="PANTHER" id="PTHR12143">
    <property type="entry name" value="PEPTIDE N-GLYCANASE PNGASE -RELATED"/>
    <property type="match status" value="1"/>
</dbReference>
<dbReference type="Pfam" id="PF17678">
    <property type="entry name" value="Glyco_hydro_92N"/>
    <property type="match status" value="1"/>
</dbReference>
<feature type="chain" id="PRO_5045980661" description="Apple domain-containing protein" evidence="4">
    <location>
        <begin position="31"/>
        <end position="397"/>
    </location>
</feature>
<dbReference type="InterPro" id="IPR050883">
    <property type="entry name" value="PNGase"/>
</dbReference>
<proteinExistence type="predicted"/>
<name>A0ABN9P9S3_9DINO</name>
<dbReference type="InterPro" id="IPR000177">
    <property type="entry name" value="Apple"/>
</dbReference>